<proteinExistence type="inferred from homology"/>
<feature type="transmembrane region" description="Helical" evidence="6">
    <location>
        <begin position="214"/>
        <end position="235"/>
    </location>
</feature>
<dbReference type="AlphaFoldDB" id="A0A0R1Q3N2"/>
<feature type="transmembrane region" description="Helical" evidence="6">
    <location>
        <begin position="110"/>
        <end position="129"/>
    </location>
</feature>
<feature type="transmembrane region" description="Helical" evidence="6">
    <location>
        <begin position="366"/>
        <end position="386"/>
    </location>
</feature>
<dbReference type="PANTHER" id="PTHR30618">
    <property type="entry name" value="NCS1 FAMILY PURINE/PYRIMIDINE TRANSPORTER"/>
    <property type="match status" value="1"/>
</dbReference>
<dbReference type="CDD" id="cd10323">
    <property type="entry name" value="SLC-NCS1sbd"/>
    <property type="match status" value="1"/>
</dbReference>
<comment type="similarity">
    <text evidence="2">Belongs to the purine-cytosine permease (2.A.39) family.</text>
</comment>
<feature type="transmembrane region" description="Helical" evidence="6">
    <location>
        <begin position="256"/>
        <end position="277"/>
    </location>
</feature>
<keyword evidence="8" id="KW-1185">Reference proteome</keyword>
<evidence type="ECO:0000313" key="8">
    <source>
        <dbReference type="Proteomes" id="UP000051155"/>
    </source>
</evidence>
<feature type="transmembrane region" description="Helical" evidence="6">
    <location>
        <begin position="181"/>
        <end position="202"/>
    </location>
</feature>
<dbReference type="GO" id="GO:0005886">
    <property type="term" value="C:plasma membrane"/>
    <property type="evidence" value="ECO:0007669"/>
    <property type="project" value="TreeGrafter"/>
</dbReference>
<dbReference type="PATRIC" id="fig|1423812.3.peg.44"/>
<comment type="caution">
    <text evidence="7">The sequence shown here is derived from an EMBL/GenBank/DDBJ whole genome shotgun (WGS) entry which is preliminary data.</text>
</comment>
<dbReference type="STRING" id="1423812.FD20_GL000042"/>
<evidence type="ECO:0000256" key="2">
    <source>
        <dbReference type="ARBA" id="ARBA00008974"/>
    </source>
</evidence>
<keyword evidence="4 6" id="KW-1133">Transmembrane helix</keyword>
<keyword evidence="3 6" id="KW-0812">Transmembrane</keyword>
<keyword evidence="5 6" id="KW-0472">Membrane</keyword>
<dbReference type="EMBL" id="AZEG01000001">
    <property type="protein sequence ID" value="KRL39004.1"/>
    <property type="molecule type" value="Genomic_DNA"/>
</dbReference>
<evidence type="ECO:0000256" key="4">
    <source>
        <dbReference type="ARBA" id="ARBA00022989"/>
    </source>
</evidence>
<feature type="transmembrane region" description="Helical" evidence="6">
    <location>
        <begin position="429"/>
        <end position="446"/>
    </location>
</feature>
<dbReference type="InterPro" id="IPR001248">
    <property type="entry name" value="Pur-cyt_permease"/>
</dbReference>
<reference evidence="7 8" key="1">
    <citation type="journal article" date="2015" name="Genome Announc.">
        <title>Expanding the biotechnology potential of lactobacilli through comparative genomics of 213 strains and associated genera.</title>
        <authorList>
            <person name="Sun Z."/>
            <person name="Harris H.M."/>
            <person name="McCann A."/>
            <person name="Guo C."/>
            <person name="Argimon S."/>
            <person name="Zhang W."/>
            <person name="Yang X."/>
            <person name="Jeffery I.B."/>
            <person name="Cooney J.C."/>
            <person name="Kagawa T.F."/>
            <person name="Liu W."/>
            <person name="Song Y."/>
            <person name="Salvetti E."/>
            <person name="Wrobel A."/>
            <person name="Rasinkangas P."/>
            <person name="Parkhill J."/>
            <person name="Rea M.C."/>
            <person name="O'Sullivan O."/>
            <person name="Ritari J."/>
            <person name="Douillard F.P."/>
            <person name="Paul Ross R."/>
            <person name="Yang R."/>
            <person name="Briner A.E."/>
            <person name="Felis G.E."/>
            <person name="de Vos W.M."/>
            <person name="Barrangou R."/>
            <person name="Klaenhammer T.R."/>
            <person name="Caufield P.W."/>
            <person name="Cui Y."/>
            <person name="Zhang H."/>
            <person name="O'Toole P.W."/>
        </authorList>
    </citation>
    <scope>NUCLEOTIDE SEQUENCE [LARGE SCALE GENOMIC DNA]</scope>
    <source>
        <strain evidence="7 8">DSM 19971</strain>
    </source>
</reference>
<sequence>MQTTLTQRKPFTIEDAPVSEDLKPISNDHRTVGVFAYMSMWLGDGFNIGNITLGSSLVVAGTATMSLTQTLVAAAIAIFIISVIFALNDRFGYLTGAPYVMQLRLSFGKTGAKFASLLRGIPAIIWFGFQSWTGALALNQIAKIMTGGSFNNTAICFVIMQVVQVLIALKGFKSIKVVTSIISVIVMIALFGVFVLLITQHGTVIQSKLINVHGSWGLTFFSFIVAFLGNYTAIFESAADYSRELKPNLSNKYRGFLYFLPITVAYGITIVTGAMLAAVTGISSPVNAMSHIFNNNLITLFVSGFIILGVITTNSVANIMPPTYILTSLLKMPQKWAIAIVGLLAACSFPWLLVQDSSSAGLALFIRSYSVFLGPMTAIILVEYYIERHQSINLETLYNDNKQQAVKWNAPIALAIGAIVALMQVDLSWIIGFVVGGIAYLVLNRIRKEKRDLPENEQIEQIDLE</sequence>
<dbReference type="OrthoDB" id="9780088at2"/>
<feature type="transmembrane region" description="Helical" evidence="6">
    <location>
        <begin position="71"/>
        <end position="89"/>
    </location>
</feature>
<evidence type="ECO:0000256" key="6">
    <source>
        <dbReference type="SAM" id="Phobius"/>
    </source>
</evidence>
<dbReference type="InterPro" id="IPR045225">
    <property type="entry name" value="Uracil/uridine/allantoin_perm"/>
</dbReference>
<name>A0A0R1Q3N2_9LACO</name>
<organism evidence="7 8">
    <name type="scientific">Liquorilactobacillus uvarum DSM 19971</name>
    <dbReference type="NCBI Taxonomy" id="1423812"/>
    <lineage>
        <taxon>Bacteria</taxon>
        <taxon>Bacillati</taxon>
        <taxon>Bacillota</taxon>
        <taxon>Bacilli</taxon>
        <taxon>Lactobacillales</taxon>
        <taxon>Lactobacillaceae</taxon>
        <taxon>Liquorilactobacillus</taxon>
    </lineage>
</organism>
<dbReference type="Gene3D" id="1.10.4160.10">
    <property type="entry name" value="Hydantoin permease"/>
    <property type="match status" value="1"/>
</dbReference>
<dbReference type="PANTHER" id="PTHR30618:SF0">
    <property type="entry name" value="PURINE-URACIL PERMEASE NCS1"/>
    <property type="match status" value="1"/>
</dbReference>
<dbReference type="Proteomes" id="UP000051155">
    <property type="component" value="Unassembled WGS sequence"/>
</dbReference>
<feature type="transmembrane region" description="Helical" evidence="6">
    <location>
        <begin position="406"/>
        <end position="423"/>
    </location>
</feature>
<evidence type="ECO:0000256" key="1">
    <source>
        <dbReference type="ARBA" id="ARBA00004141"/>
    </source>
</evidence>
<feature type="transmembrane region" description="Helical" evidence="6">
    <location>
        <begin position="45"/>
        <end position="65"/>
    </location>
</feature>
<dbReference type="RefSeq" id="WP_057735494.1">
    <property type="nucleotide sequence ID" value="NZ_AZEG01000001.1"/>
</dbReference>
<comment type="subcellular location">
    <subcellularLocation>
        <location evidence="1">Membrane</location>
        <topology evidence="1">Multi-pass membrane protein</topology>
    </subcellularLocation>
</comment>
<feature type="transmembrane region" description="Helical" evidence="6">
    <location>
        <begin position="149"/>
        <end position="169"/>
    </location>
</feature>
<evidence type="ECO:0000256" key="3">
    <source>
        <dbReference type="ARBA" id="ARBA00022692"/>
    </source>
</evidence>
<protein>
    <submittedName>
        <fullName evidence="7">Permease</fullName>
    </submittedName>
</protein>
<dbReference type="GO" id="GO:0015205">
    <property type="term" value="F:nucleobase transmembrane transporter activity"/>
    <property type="evidence" value="ECO:0007669"/>
    <property type="project" value="TreeGrafter"/>
</dbReference>
<accession>A0A0R1Q3N2</accession>
<feature type="transmembrane region" description="Helical" evidence="6">
    <location>
        <begin position="336"/>
        <end position="354"/>
    </location>
</feature>
<dbReference type="Pfam" id="PF02133">
    <property type="entry name" value="Transp_cyt_pur"/>
    <property type="match status" value="1"/>
</dbReference>
<feature type="transmembrane region" description="Helical" evidence="6">
    <location>
        <begin position="297"/>
        <end position="316"/>
    </location>
</feature>
<gene>
    <name evidence="7" type="ORF">FD20_GL000042</name>
</gene>
<evidence type="ECO:0000256" key="5">
    <source>
        <dbReference type="ARBA" id="ARBA00023136"/>
    </source>
</evidence>
<evidence type="ECO:0000313" key="7">
    <source>
        <dbReference type="EMBL" id="KRL39004.1"/>
    </source>
</evidence>